<sequence length="70" mass="8102">MSKLELIGMFVDSTLATPVLFLVCIYDVWKLLPLVVRRKIEAANPNDQNKLFTNHLEHTQRSWHSHEVSA</sequence>
<proteinExistence type="predicted"/>
<evidence type="ECO:0000313" key="3">
    <source>
        <dbReference type="Proteomes" id="UP000320404"/>
    </source>
</evidence>
<keyword evidence="1" id="KW-0472">Membrane</keyword>
<feature type="transmembrane region" description="Helical" evidence="1">
    <location>
        <begin position="6"/>
        <end position="29"/>
    </location>
</feature>
<keyword evidence="1" id="KW-0812">Transmembrane</keyword>
<name>A0A520S704_9GAMM</name>
<gene>
    <name evidence="2" type="ORF">EVA69_00415</name>
</gene>
<accession>A0A520S704</accession>
<dbReference type="Proteomes" id="UP000320404">
    <property type="component" value="Unassembled WGS sequence"/>
</dbReference>
<evidence type="ECO:0000313" key="2">
    <source>
        <dbReference type="EMBL" id="RZO78260.1"/>
    </source>
</evidence>
<dbReference type="AlphaFoldDB" id="A0A520S704"/>
<dbReference type="EMBL" id="SHAH01000002">
    <property type="protein sequence ID" value="RZO78260.1"/>
    <property type="molecule type" value="Genomic_DNA"/>
</dbReference>
<keyword evidence="1" id="KW-1133">Transmembrane helix</keyword>
<organism evidence="2 3">
    <name type="scientific">OM182 bacterium</name>
    <dbReference type="NCBI Taxonomy" id="2510334"/>
    <lineage>
        <taxon>Bacteria</taxon>
        <taxon>Pseudomonadati</taxon>
        <taxon>Pseudomonadota</taxon>
        <taxon>Gammaproteobacteria</taxon>
        <taxon>OMG group</taxon>
        <taxon>OM182 clade</taxon>
    </lineage>
</organism>
<evidence type="ECO:0000256" key="1">
    <source>
        <dbReference type="SAM" id="Phobius"/>
    </source>
</evidence>
<comment type="caution">
    <text evidence="2">The sequence shown here is derived from an EMBL/GenBank/DDBJ whole genome shotgun (WGS) entry which is preliminary data.</text>
</comment>
<reference evidence="2 3" key="1">
    <citation type="submission" date="2019-02" db="EMBL/GenBank/DDBJ databases">
        <title>Prokaryotic population dynamics and viral predation in marine succession experiment using metagenomics: the confinement effect.</title>
        <authorList>
            <person name="Haro-Moreno J.M."/>
            <person name="Rodriguez-Valera F."/>
            <person name="Lopez-Perez M."/>
        </authorList>
    </citation>
    <scope>NUCLEOTIDE SEQUENCE [LARGE SCALE GENOMIC DNA]</scope>
    <source>
        <strain evidence="2">MED-G158</strain>
    </source>
</reference>
<protein>
    <submittedName>
        <fullName evidence="2">Uncharacterized protein</fullName>
    </submittedName>
</protein>